<evidence type="ECO:0000313" key="2">
    <source>
        <dbReference type="EMBL" id="CEM17825.1"/>
    </source>
</evidence>
<dbReference type="Proteomes" id="UP000041254">
    <property type="component" value="Unassembled WGS sequence"/>
</dbReference>
<feature type="compositionally biased region" description="Low complexity" evidence="1">
    <location>
        <begin position="205"/>
        <end position="214"/>
    </location>
</feature>
<accession>A0A0G4FT20</accession>
<dbReference type="PhylomeDB" id="A0A0G4FT20"/>
<dbReference type="VEuPathDB" id="CryptoDB:Vbra_16138"/>
<dbReference type="EMBL" id="CDMY01000497">
    <property type="protein sequence ID" value="CEM17825.1"/>
    <property type="molecule type" value="Genomic_DNA"/>
</dbReference>
<protein>
    <submittedName>
        <fullName evidence="2">Uncharacterized protein</fullName>
    </submittedName>
</protein>
<feature type="region of interest" description="Disordered" evidence="1">
    <location>
        <begin position="177"/>
        <end position="214"/>
    </location>
</feature>
<name>A0A0G4FT20_VITBC</name>
<reference evidence="2 3" key="1">
    <citation type="submission" date="2014-11" db="EMBL/GenBank/DDBJ databases">
        <authorList>
            <person name="Zhu J."/>
            <person name="Qi W."/>
            <person name="Song R."/>
        </authorList>
    </citation>
    <scope>NUCLEOTIDE SEQUENCE [LARGE SCALE GENOMIC DNA]</scope>
</reference>
<dbReference type="InParanoid" id="A0A0G4FT20"/>
<proteinExistence type="predicted"/>
<keyword evidence="3" id="KW-1185">Reference proteome</keyword>
<sequence>MGNQVIVSSSQAVSPAIGNEQIDFIHSLGRDALHTLEDTGSIRSSALFLAQIDFSPAVLRSRLGRSLAAKGLEGVIQFDQQLDAKLLLKAIWLVDTQRWTEVANALRLAAQRRFCQLPVNLTVQDMERHPTKQVRVCLADVRVIALWKLVGRHVNFGGNSGRFELFDQPGGGVRAIKDKPGYELDINPPPPPRPPIPHTRHQRQPPRQILTNGR</sequence>
<feature type="compositionally biased region" description="Pro residues" evidence="1">
    <location>
        <begin position="187"/>
        <end position="197"/>
    </location>
</feature>
<gene>
    <name evidence="2" type="ORF">Vbra_16138</name>
</gene>
<evidence type="ECO:0000313" key="3">
    <source>
        <dbReference type="Proteomes" id="UP000041254"/>
    </source>
</evidence>
<organism evidence="2 3">
    <name type="scientific">Vitrella brassicaformis (strain CCMP3155)</name>
    <dbReference type="NCBI Taxonomy" id="1169540"/>
    <lineage>
        <taxon>Eukaryota</taxon>
        <taxon>Sar</taxon>
        <taxon>Alveolata</taxon>
        <taxon>Colpodellida</taxon>
        <taxon>Vitrellaceae</taxon>
        <taxon>Vitrella</taxon>
    </lineage>
</organism>
<evidence type="ECO:0000256" key="1">
    <source>
        <dbReference type="SAM" id="MobiDB-lite"/>
    </source>
</evidence>
<dbReference type="AlphaFoldDB" id="A0A0G4FT20"/>